<accession>A0ACB9PAX6</accession>
<keyword evidence="2" id="KW-1185">Reference proteome</keyword>
<proteinExistence type="predicted"/>
<evidence type="ECO:0000313" key="1">
    <source>
        <dbReference type="EMBL" id="KAI4345957.1"/>
    </source>
</evidence>
<sequence>MKGLHLVIWKRAICSIEVAITHCRAIKLGVIADLYTTNNIISGYTKCRDICLARELFDEMPHRDIVSWNTMITGYINSGDVETAWEVLKTMRRQGLGLDGHTFGSILKGIASAREVGLGQQIHSMIFKMGFSKNVYSGSSLLDMYAKCGRIEDAHVVFQCIPERNHVSWNALIAGYAQVGNRCKAFCLLQHMIHEGVGVDDGTISPLLTLLDDLELYMLASQLHGKIVKHGLEFYNTVCNATITAYSECGSLQDAKRIFDCSVGSRDLVTWNSMLSAYLFHDKEDLAFKSFIDMQILGFDPDIYTYTSILSTCSGQLFESHGKSLHGSLIRRGLENSVPVSNALIAMYLRLNNRFMEDALKIFFSMETKDCISWNSILTGYSQVGLSEDALRLFVQMRSLVMTIDEYTFSAVIKSCSDLATLQLGQQVHVLALKVGLEFNEYVGSSLIFMYSKCGIIEDARKCFEATSKDNAVTWNSIIFGYAQHGQGNIALDLFYLMRERNVKPDHITFVAILTAFSHIGLVEEGINFLNSMESDFGIPPQMEHYACAVDLYGRAGHLDEAKSLIETMPFEPDAMVWKNLLAACRTCGDLELASQVASFLLELEPEDHCTYVLLSDMYGRHKMWDEKASIARLMRERRVQKVPGWSWIEVKNEVHAFNADDHSHPHCEEIYFLLRVLMEEINIRNSFENQIFYCNVWII</sequence>
<organism evidence="1 2">
    <name type="scientific">Bauhinia variegata</name>
    <name type="common">Purple orchid tree</name>
    <name type="synonym">Phanera variegata</name>
    <dbReference type="NCBI Taxonomy" id="167791"/>
    <lineage>
        <taxon>Eukaryota</taxon>
        <taxon>Viridiplantae</taxon>
        <taxon>Streptophyta</taxon>
        <taxon>Embryophyta</taxon>
        <taxon>Tracheophyta</taxon>
        <taxon>Spermatophyta</taxon>
        <taxon>Magnoliopsida</taxon>
        <taxon>eudicotyledons</taxon>
        <taxon>Gunneridae</taxon>
        <taxon>Pentapetalae</taxon>
        <taxon>rosids</taxon>
        <taxon>fabids</taxon>
        <taxon>Fabales</taxon>
        <taxon>Fabaceae</taxon>
        <taxon>Cercidoideae</taxon>
        <taxon>Cercideae</taxon>
        <taxon>Bauhiniinae</taxon>
        <taxon>Bauhinia</taxon>
    </lineage>
</organism>
<gene>
    <name evidence="1" type="ORF">L6164_013040</name>
</gene>
<dbReference type="EMBL" id="CM039430">
    <property type="protein sequence ID" value="KAI4345957.1"/>
    <property type="molecule type" value="Genomic_DNA"/>
</dbReference>
<name>A0ACB9PAX6_BAUVA</name>
<dbReference type="Proteomes" id="UP000828941">
    <property type="component" value="Chromosome 5"/>
</dbReference>
<comment type="caution">
    <text evidence="1">The sequence shown here is derived from an EMBL/GenBank/DDBJ whole genome shotgun (WGS) entry which is preliminary data.</text>
</comment>
<evidence type="ECO:0000313" key="2">
    <source>
        <dbReference type="Proteomes" id="UP000828941"/>
    </source>
</evidence>
<reference evidence="1 2" key="1">
    <citation type="journal article" date="2022" name="DNA Res.">
        <title>Chromosomal-level genome assembly of the orchid tree Bauhinia variegata (Leguminosae; Cercidoideae) supports the allotetraploid origin hypothesis of Bauhinia.</title>
        <authorList>
            <person name="Zhong Y."/>
            <person name="Chen Y."/>
            <person name="Zheng D."/>
            <person name="Pang J."/>
            <person name="Liu Y."/>
            <person name="Luo S."/>
            <person name="Meng S."/>
            <person name="Qian L."/>
            <person name="Wei D."/>
            <person name="Dai S."/>
            <person name="Zhou R."/>
        </authorList>
    </citation>
    <scope>NUCLEOTIDE SEQUENCE [LARGE SCALE GENOMIC DNA]</scope>
    <source>
        <strain evidence="1">BV-YZ2020</strain>
    </source>
</reference>
<protein>
    <submittedName>
        <fullName evidence="1">Uncharacterized protein</fullName>
    </submittedName>
</protein>